<accession>A0A8K0KZ72</accession>
<dbReference type="Proteomes" id="UP000809789">
    <property type="component" value="Unassembled WGS sequence"/>
</dbReference>
<sequence length="227" mass="25466">MNELPVIGVELDSDKGLFILRTAADRASLVQPTGITRVVPEEIWTAVGPMDHAAILSYRASRECLALATLPLSLELVGKVATDIKLIDMELKNTDFVTICKDENSAYQPSNHPRHVVARVVTFSGASFALDLAGGQFGITDTLLPWDNYVGTYCHHIISTSDLNSNRKDFPTLREPPYSGLMGNRAKMTMQLLEAQEMQYLLQHPFHVDKIDEWDYADRIKAWIRSY</sequence>
<protein>
    <submittedName>
        <fullName evidence="1">Uncharacterized protein</fullName>
    </submittedName>
</protein>
<comment type="caution">
    <text evidence="1">The sequence shown here is derived from an EMBL/GenBank/DDBJ whole genome shotgun (WGS) entry which is preliminary data.</text>
</comment>
<dbReference type="AlphaFoldDB" id="A0A8K0KZ72"/>
<organism evidence="1 2">
    <name type="scientific">Elsinoe batatas</name>
    <dbReference type="NCBI Taxonomy" id="2601811"/>
    <lineage>
        <taxon>Eukaryota</taxon>
        <taxon>Fungi</taxon>
        <taxon>Dikarya</taxon>
        <taxon>Ascomycota</taxon>
        <taxon>Pezizomycotina</taxon>
        <taxon>Dothideomycetes</taxon>
        <taxon>Dothideomycetidae</taxon>
        <taxon>Myriangiales</taxon>
        <taxon>Elsinoaceae</taxon>
        <taxon>Elsinoe</taxon>
    </lineage>
</organism>
<name>A0A8K0KZ72_9PEZI</name>
<dbReference type="OrthoDB" id="432970at2759"/>
<dbReference type="EMBL" id="JAESVG020000011">
    <property type="protein sequence ID" value="KAG8622928.1"/>
    <property type="molecule type" value="Genomic_DNA"/>
</dbReference>
<reference evidence="1" key="1">
    <citation type="submission" date="2021-07" db="EMBL/GenBank/DDBJ databases">
        <title>Elsinoe batatas strain:CRI-CJ2 Genome sequencing and assembly.</title>
        <authorList>
            <person name="Huang L."/>
        </authorList>
    </citation>
    <scope>NUCLEOTIDE SEQUENCE</scope>
    <source>
        <strain evidence="1">CRI-CJ2</strain>
    </source>
</reference>
<evidence type="ECO:0000313" key="1">
    <source>
        <dbReference type="EMBL" id="KAG8622928.1"/>
    </source>
</evidence>
<proteinExistence type="predicted"/>
<evidence type="ECO:0000313" key="2">
    <source>
        <dbReference type="Proteomes" id="UP000809789"/>
    </source>
</evidence>
<gene>
    <name evidence="1" type="ORF">KVT40_009245</name>
</gene>
<keyword evidence="2" id="KW-1185">Reference proteome</keyword>